<evidence type="ECO:0000313" key="4">
    <source>
        <dbReference type="Proteomes" id="UP001178507"/>
    </source>
</evidence>
<dbReference type="Pfam" id="PF03016">
    <property type="entry name" value="Exostosin_GT47"/>
    <property type="match status" value="1"/>
</dbReference>
<evidence type="ECO:0000256" key="1">
    <source>
        <dbReference type="ARBA" id="ARBA00010271"/>
    </source>
</evidence>
<name>A0AA36J105_9DINO</name>
<keyword evidence="4" id="KW-1185">Reference proteome</keyword>
<dbReference type="Proteomes" id="UP001178507">
    <property type="component" value="Unassembled WGS sequence"/>
</dbReference>
<evidence type="ECO:0000313" key="3">
    <source>
        <dbReference type="EMBL" id="CAJ1397622.1"/>
    </source>
</evidence>
<accession>A0AA36J105</accession>
<organism evidence="3 4">
    <name type="scientific">Effrenium voratum</name>
    <dbReference type="NCBI Taxonomy" id="2562239"/>
    <lineage>
        <taxon>Eukaryota</taxon>
        <taxon>Sar</taxon>
        <taxon>Alveolata</taxon>
        <taxon>Dinophyceae</taxon>
        <taxon>Suessiales</taxon>
        <taxon>Symbiodiniaceae</taxon>
        <taxon>Effrenium</taxon>
    </lineage>
</organism>
<protein>
    <recommendedName>
        <fullName evidence="2">Exostosin GT47 domain-containing protein</fullName>
    </recommendedName>
</protein>
<dbReference type="PANTHER" id="PTHR11062:SF391">
    <property type="entry name" value="PIN DOMAIN-CONTAINING PROTEIN"/>
    <property type="match status" value="1"/>
</dbReference>
<sequence length="460" mass="52016">MAPWRFWFYLYPPQFERDGILSLWYSELYQTLQRHEWRTEDPQKASVFFLGIDVSCAYLWPVYSAPVPGSANYVQEGRWGALGNAKECQRTRQARLEAYVRNGWAPYWGIEGKQHVVFDQLCYHPLSELVHAEHFVSLAGVGHLKGRAYGYRRGIDISWPEMPVTVEDPPLSACDCQPRKRLASFQGAGTRSVRQKLTALHDGDQIVVHVVDVTNSGLNTTDSRWEVGHPIKAPYAALMRESDFALAPAGHSQCSLRLYEIMSFCTIPVILADEKLLPFSEILNWSEMAVMVPENAAGTVPERLRALDADSRCHMRRKAHEAFHKFFANVSANVRGLLEVLGQHLQRGLGPKEDSLRVAADFRQQSMNLAWSQLAMEDFRRQRLAFTWLPAWPRGDSDKDCRISWSELLQHAQDAHRGLVLGTLAFAELGRSSKAGGLPQPEAIRKNALRMDGRIFGGVS</sequence>
<dbReference type="PANTHER" id="PTHR11062">
    <property type="entry name" value="EXOSTOSIN HEPARAN SULFATE GLYCOSYLTRANSFERASE -RELATED"/>
    <property type="match status" value="1"/>
</dbReference>
<evidence type="ECO:0000259" key="2">
    <source>
        <dbReference type="Pfam" id="PF03016"/>
    </source>
</evidence>
<dbReference type="GO" id="GO:0016757">
    <property type="term" value="F:glycosyltransferase activity"/>
    <property type="evidence" value="ECO:0007669"/>
    <property type="project" value="InterPro"/>
</dbReference>
<proteinExistence type="inferred from homology"/>
<dbReference type="EMBL" id="CAUJNA010003272">
    <property type="protein sequence ID" value="CAJ1397622.1"/>
    <property type="molecule type" value="Genomic_DNA"/>
</dbReference>
<dbReference type="AlphaFoldDB" id="A0AA36J105"/>
<feature type="domain" description="Exostosin GT47" evidence="2">
    <location>
        <begin position="25"/>
        <end position="306"/>
    </location>
</feature>
<gene>
    <name evidence="3" type="ORF">EVOR1521_LOCUS21598</name>
</gene>
<reference evidence="3" key="1">
    <citation type="submission" date="2023-08" db="EMBL/GenBank/DDBJ databases">
        <authorList>
            <person name="Chen Y."/>
            <person name="Shah S."/>
            <person name="Dougan E. K."/>
            <person name="Thang M."/>
            <person name="Chan C."/>
        </authorList>
    </citation>
    <scope>NUCLEOTIDE SEQUENCE</scope>
</reference>
<dbReference type="InterPro" id="IPR040911">
    <property type="entry name" value="Exostosin_GT47"/>
</dbReference>
<comment type="caution">
    <text evidence="3">The sequence shown here is derived from an EMBL/GenBank/DDBJ whole genome shotgun (WGS) entry which is preliminary data.</text>
</comment>
<dbReference type="InterPro" id="IPR004263">
    <property type="entry name" value="Exostosin"/>
</dbReference>
<comment type="similarity">
    <text evidence="1">Belongs to the glycosyltransferase 47 family.</text>
</comment>